<dbReference type="EMBL" id="JAGMWN010000005">
    <property type="protein sequence ID" value="MBP5857612.1"/>
    <property type="molecule type" value="Genomic_DNA"/>
</dbReference>
<dbReference type="RefSeq" id="WP_210682205.1">
    <property type="nucleotide sequence ID" value="NZ_JAGMWN010000005.1"/>
</dbReference>
<dbReference type="Pfam" id="PF11164">
    <property type="entry name" value="DUF2948"/>
    <property type="match status" value="1"/>
</dbReference>
<dbReference type="InterPro" id="IPR021335">
    <property type="entry name" value="DUF2948"/>
</dbReference>
<sequence>MTETMSGPLKLVAQDLEDLSVLSSMVQDAIVPPADMAYWPEDKAFAIALNRFKWETAKNGPPYARTHAALRVEKVKAVRRKGISPGGDRERLLSLLAVAYAAGGDGAPDSIHLQFAEDRAIRIEVEGLAVSLTDLGDPWPTQWKPGHEMGE</sequence>
<accession>A0A8J7RZL1</accession>
<dbReference type="Proteomes" id="UP000672602">
    <property type="component" value="Unassembled WGS sequence"/>
</dbReference>
<keyword evidence="2" id="KW-1185">Reference proteome</keyword>
<comment type="caution">
    <text evidence="1">The sequence shown here is derived from an EMBL/GenBank/DDBJ whole genome shotgun (WGS) entry which is preliminary data.</text>
</comment>
<name>A0A8J7RZL1_9PROT</name>
<gene>
    <name evidence="1" type="ORF">KAJ83_11375</name>
</gene>
<evidence type="ECO:0000313" key="2">
    <source>
        <dbReference type="Proteomes" id="UP000672602"/>
    </source>
</evidence>
<organism evidence="1 2">
    <name type="scientific">Marivibrio halodurans</name>
    <dbReference type="NCBI Taxonomy" id="2039722"/>
    <lineage>
        <taxon>Bacteria</taxon>
        <taxon>Pseudomonadati</taxon>
        <taxon>Pseudomonadota</taxon>
        <taxon>Alphaproteobacteria</taxon>
        <taxon>Rhodospirillales</taxon>
        <taxon>Rhodospirillaceae</taxon>
        <taxon>Marivibrio</taxon>
    </lineage>
</organism>
<dbReference type="AlphaFoldDB" id="A0A8J7RZL1"/>
<protein>
    <submittedName>
        <fullName evidence="1">DUF2948 family protein</fullName>
    </submittedName>
</protein>
<proteinExistence type="predicted"/>
<reference evidence="1" key="1">
    <citation type="submission" date="2021-04" db="EMBL/GenBank/DDBJ databases">
        <authorList>
            <person name="Zhang D.-C."/>
        </authorList>
    </citation>
    <scope>NUCLEOTIDE SEQUENCE</scope>
    <source>
        <strain evidence="1">CGMCC 1.15697</strain>
    </source>
</reference>
<evidence type="ECO:0000313" key="1">
    <source>
        <dbReference type="EMBL" id="MBP5857612.1"/>
    </source>
</evidence>